<dbReference type="InterPro" id="IPR001452">
    <property type="entry name" value="SH3_domain"/>
</dbReference>
<keyword evidence="1 2" id="KW-0728">SH3 domain</keyword>
<evidence type="ECO:0000259" key="4">
    <source>
        <dbReference type="PROSITE" id="PS50002"/>
    </source>
</evidence>
<dbReference type="SUPFAM" id="SSF50044">
    <property type="entry name" value="SH3-domain"/>
    <property type="match status" value="2"/>
</dbReference>
<feature type="region of interest" description="Disordered" evidence="3">
    <location>
        <begin position="525"/>
        <end position="551"/>
    </location>
</feature>
<dbReference type="PANTHER" id="PTHR14167:SF116">
    <property type="entry name" value="CAP, ISOFORM AC"/>
    <property type="match status" value="1"/>
</dbReference>
<evidence type="ECO:0000256" key="1">
    <source>
        <dbReference type="ARBA" id="ARBA00022443"/>
    </source>
</evidence>
<dbReference type="AlphaFoldDB" id="A0A401NX81"/>
<dbReference type="OMA" id="WYEGKYP"/>
<feature type="region of interest" description="Disordered" evidence="3">
    <location>
        <begin position="326"/>
        <end position="350"/>
    </location>
</feature>
<feature type="region of interest" description="Disordered" evidence="3">
    <location>
        <begin position="70"/>
        <end position="91"/>
    </location>
</feature>
<evidence type="ECO:0000313" key="5">
    <source>
        <dbReference type="EMBL" id="GCB65470.1"/>
    </source>
</evidence>
<protein>
    <recommendedName>
        <fullName evidence="4">SH3 domain-containing protein</fullName>
    </recommendedName>
</protein>
<dbReference type="STRING" id="75743.A0A401NX81"/>
<dbReference type="InterPro" id="IPR036028">
    <property type="entry name" value="SH3-like_dom_sf"/>
</dbReference>
<evidence type="ECO:0000313" key="6">
    <source>
        <dbReference type="Proteomes" id="UP000288216"/>
    </source>
</evidence>
<accession>A0A401NX81</accession>
<dbReference type="PANTHER" id="PTHR14167">
    <property type="entry name" value="SH3 DOMAIN-CONTAINING"/>
    <property type="match status" value="1"/>
</dbReference>
<dbReference type="Pfam" id="PF00018">
    <property type="entry name" value="SH3_1"/>
    <property type="match status" value="2"/>
</dbReference>
<feature type="region of interest" description="Disordered" evidence="3">
    <location>
        <begin position="278"/>
        <end position="297"/>
    </location>
</feature>
<proteinExistence type="predicted"/>
<reference evidence="5 6" key="1">
    <citation type="journal article" date="2018" name="Nat. Ecol. Evol.">
        <title>Shark genomes provide insights into elasmobranch evolution and the origin of vertebrates.</title>
        <authorList>
            <person name="Hara Y"/>
            <person name="Yamaguchi K"/>
            <person name="Onimaru K"/>
            <person name="Kadota M"/>
            <person name="Koyanagi M"/>
            <person name="Keeley SD"/>
            <person name="Tatsumi K"/>
            <person name="Tanaka K"/>
            <person name="Motone F"/>
            <person name="Kageyama Y"/>
            <person name="Nozu R"/>
            <person name="Adachi N"/>
            <person name="Nishimura O"/>
            <person name="Nakagawa R"/>
            <person name="Tanegashima C"/>
            <person name="Kiyatake I"/>
            <person name="Matsumoto R"/>
            <person name="Murakumo K"/>
            <person name="Nishida K"/>
            <person name="Terakita A"/>
            <person name="Kuratani S"/>
            <person name="Sato K"/>
            <person name="Hyodo S Kuraku.S."/>
        </authorList>
    </citation>
    <scope>NUCLEOTIDE SEQUENCE [LARGE SCALE GENOMIC DNA]</scope>
</reference>
<dbReference type="SMART" id="SM00326">
    <property type="entry name" value="SH3"/>
    <property type="match status" value="2"/>
</dbReference>
<feature type="compositionally biased region" description="Polar residues" evidence="3">
    <location>
        <begin position="283"/>
        <end position="297"/>
    </location>
</feature>
<gene>
    <name evidence="5" type="ORF">scyTo_0000423</name>
</gene>
<organism evidence="5 6">
    <name type="scientific">Scyliorhinus torazame</name>
    <name type="common">Cloudy catshark</name>
    <name type="synonym">Catulus torazame</name>
    <dbReference type="NCBI Taxonomy" id="75743"/>
    <lineage>
        <taxon>Eukaryota</taxon>
        <taxon>Metazoa</taxon>
        <taxon>Chordata</taxon>
        <taxon>Craniata</taxon>
        <taxon>Vertebrata</taxon>
        <taxon>Chondrichthyes</taxon>
        <taxon>Elasmobranchii</taxon>
        <taxon>Galeomorphii</taxon>
        <taxon>Galeoidea</taxon>
        <taxon>Carcharhiniformes</taxon>
        <taxon>Scyliorhinidae</taxon>
        <taxon>Scyliorhinus</taxon>
    </lineage>
</organism>
<dbReference type="Proteomes" id="UP000288216">
    <property type="component" value="Unassembled WGS sequence"/>
</dbReference>
<feature type="compositionally biased region" description="Polar residues" evidence="3">
    <location>
        <begin position="531"/>
        <end position="551"/>
    </location>
</feature>
<dbReference type="OrthoDB" id="73680at2759"/>
<evidence type="ECO:0000256" key="3">
    <source>
        <dbReference type="SAM" id="MobiDB-lite"/>
    </source>
</evidence>
<feature type="domain" description="SH3" evidence="4">
    <location>
        <begin position="619"/>
        <end position="680"/>
    </location>
</feature>
<evidence type="ECO:0000256" key="2">
    <source>
        <dbReference type="PROSITE-ProRule" id="PRU00192"/>
    </source>
</evidence>
<dbReference type="InterPro" id="IPR050384">
    <property type="entry name" value="Endophilin_SH3RF"/>
</dbReference>
<feature type="domain" description="SH3" evidence="4">
    <location>
        <begin position="552"/>
        <end position="611"/>
    </location>
</feature>
<dbReference type="EMBL" id="BFAA01000080">
    <property type="protein sequence ID" value="GCB65470.1"/>
    <property type="molecule type" value="Genomic_DNA"/>
</dbReference>
<keyword evidence="6" id="KW-1185">Reference proteome</keyword>
<name>A0A401NX81_SCYTO</name>
<dbReference type="PROSITE" id="PS50002">
    <property type="entry name" value="SH3"/>
    <property type="match status" value="2"/>
</dbReference>
<sequence length="727" mass="81725">MKLDLNGILYSPLETWLALQGEAEPWSDLKMKSGVFYNNYKVNPCLLAGKPQNSLAAKGFRSVRPKFLTSGRKSPEQFQPSIHNGMADTRENSHNVRTSEIFSSVLPKHEASSLKTRSYIPCDTETEKLSSSLSANLSVPYAIKTESPDSSVSRTCQVLYNKQVDNSVSSADPGHLHNAETELQVKEIIPSDSENDEDPVYKANLRTVSERMNIVISSSLNALLISERKRSSPLIAKKVSVEEGSKAWYKSMFKNDYNALKADNYGMSSIVDARMKKWESNSKKQQPHSSSATDYKSRSQLIGPLPYSSTTKDNCTVKWTLLPGPFSSSDSEEQNSHPQPQYLRPNISDSKSDQICSNPLSTNLCDTLGCMCQNYTAPPSGCQPTKPAEVPCNSLAAKDPHSHSSTKATVEENNWLSPHDTIDVWDHRVKPRGVFDFEPEKSSALDHDYPISIQSITSASVLRSKARSLPTLAESTSQLTINNTGQHNSFETNPSYPKFLEFQHYSSADQISIDSKNEELADVRKLPDVNQRFQSPKQNTPEEPWDSSQPLKTELTVRVKYDFQGQTSKELPVRKGDIVFIHRQRDHNWYEGECNGKSGLLPICYVEPVSELEPHKQEVLDEVAVAKFRFTALTNIELPLEKNQTVVLLQRIDENWYEGKYPGTNRKGIFPVTYVEVIGKPPDESVFHRDLPTSGSDLEIKMASQRPFQQFQRRSMNHDNTQTGEEM</sequence>
<dbReference type="Gene3D" id="2.30.30.40">
    <property type="entry name" value="SH3 Domains"/>
    <property type="match status" value="2"/>
</dbReference>
<comment type="caution">
    <text evidence="5">The sequence shown here is derived from an EMBL/GenBank/DDBJ whole genome shotgun (WGS) entry which is preliminary data.</text>
</comment>